<proteinExistence type="predicted"/>
<accession>A0A3G5AKV3</accession>
<keyword evidence="1" id="KW-1133">Transmembrane helix</keyword>
<feature type="transmembrane region" description="Helical" evidence="1">
    <location>
        <begin position="375"/>
        <end position="397"/>
    </location>
</feature>
<organism evidence="2">
    <name type="scientific">Sylvanvirus sp</name>
    <dbReference type="NCBI Taxonomy" id="2487774"/>
    <lineage>
        <taxon>Viruses</taxon>
    </lineage>
</organism>
<reference evidence="2" key="1">
    <citation type="submission" date="2018-10" db="EMBL/GenBank/DDBJ databases">
        <title>Hidden diversity of soil giant viruses.</title>
        <authorList>
            <person name="Schulz F."/>
            <person name="Alteio L."/>
            <person name="Goudeau D."/>
            <person name="Ryan E.M."/>
            <person name="Malmstrom R.R."/>
            <person name="Blanchard J."/>
            <person name="Woyke T."/>
        </authorList>
    </citation>
    <scope>NUCLEOTIDE SEQUENCE</scope>
    <source>
        <strain evidence="2">SYV1</strain>
    </source>
</reference>
<sequence length="408" mass="42181">MNSNCTSTTSVPSLALTTGDVVLQMSKELFGLLNISQAVKNGLFTVNNGMYSPTVQGIALLANMRVSPQTLFTQTVCATPALINFVPITAPLLPANQIESNGVPLSTIQVPISGSVPPPVVTAFVTALNGDVLISLPANPMVLSDATQYWSARTRVQPNGLPQPGYTNPVDGTFWTNQPSTTTSTTTGGTASSVLYLPPNVGCTPASLYFLPTSSNATLYTPYIIFNGTTYNLNNISPIFFNDGSGGFVIPGSQSPSSPYGLVAMIPASLGKAQGSQYPQSAPATITVCPITQALNSAMNFAATNITGNAAPTPAVLATILTMSQGTSMPPAQAASPTPLAPNAANPNTPYTTIPASLNGFSNTSTNTPSSNSHIFPIILLAVLGILLVSGVVYFFVTRKKKTPATGT</sequence>
<keyword evidence="1" id="KW-0812">Transmembrane</keyword>
<keyword evidence="1" id="KW-0472">Membrane</keyword>
<evidence type="ECO:0000256" key="1">
    <source>
        <dbReference type="SAM" id="Phobius"/>
    </source>
</evidence>
<name>A0A3G5AKV3_9VIRU</name>
<evidence type="ECO:0000313" key="2">
    <source>
        <dbReference type="EMBL" id="AYV86953.1"/>
    </source>
</evidence>
<dbReference type="EMBL" id="MK072521">
    <property type="protein sequence ID" value="AYV86953.1"/>
    <property type="molecule type" value="Genomic_DNA"/>
</dbReference>
<gene>
    <name evidence="2" type="ORF">Sylvanvirus15_15</name>
</gene>
<protein>
    <submittedName>
        <fullName evidence="2">Uncharacterized protein</fullName>
    </submittedName>
</protein>